<proteinExistence type="predicted"/>
<keyword evidence="3" id="KW-1185">Reference proteome</keyword>
<name>A0ABT2MFW1_9MYCO</name>
<protein>
    <submittedName>
        <fullName evidence="2">Uncharacterized protein</fullName>
    </submittedName>
</protein>
<evidence type="ECO:0000256" key="1">
    <source>
        <dbReference type="SAM" id="MobiDB-lite"/>
    </source>
</evidence>
<evidence type="ECO:0000313" key="3">
    <source>
        <dbReference type="Proteomes" id="UP001206639"/>
    </source>
</evidence>
<evidence type="ECO:0000313" key="2">
    <source>
        <dbReference type="EMBL" id="MCT7660851.1"/>
    </source>
</evidence>
<gene>
    <name evidence="2" type="ORF">N4S67_20825</name>
</gene>
<reference evidence="3" key="1">
    <citation type="submission" date="2023-07" db="EMBL/GenBank/DDBJ databases">
        <authorList>
            <person name="Deng Y."/>
            <person name="Zhang Y.-Q."/>
        </authorList>
    </citation>
    <scope>NUCLEOTIDE SEQUENCE [LARGE SCALE GENOMIC DNA]</scope>
    <source>
        <strain evidence="3">CPCC 205710</strain>
    </source>
</reference>
<organism evidence="2 3">
    <name type="scientific">Mycobacterium deserti</name>
    <dbReference type="NCBI Taxonomy" id="2978347"/>
    <lineage>
        <taxon>Bacteria</taxon>
        <taxon>Bacillati</taxon>
        <taxon>Actinomycetota</taxon>
        <taxon>Actinomycetes</taxon>
        <taxon>Mycobacteriales</taxon>
        <taxon>Mycobacteriaceae</taxon>
        <taxon>Mycobacterium</taxon>
    </lineage>
</organism>
<dbReference type="Proteomes" id="UP001206639">
    <property type="component" value="Unassembled WGS sequence"/>
</dbReference>
<sequence length="108" mass="11546">MTSQGKAHERRNGEGHATGETTKGDGQVSSHRDTARRVRDADHFALRLPVLGRVPFPRPDQLAFYGALAALVAIELVDWPVAVAIGAGHALISGREHKNDGETTTGPE</sequence>
<comment type="caution">
    <text evidence="2">The sequence shown here is derived from an EMBL/GenBank/DDBJ whole genome shotgun (WGS) entry which is preliminary data.</text>
</comment>
<dbReference type="EMBL" id="JAODWD010000005">
    <property type="protein sequence ID" value="MCT7660851.1"/>
    <property type="molecule type" value="Genomic_DNA"/>
</dbReference>
<feature type="compositionally biased region" description="Basic and acidic residues" evidence="1">
    <location>
        <begin position="30"/>
        <end position="39"/>
    </location>
</feature>
<accession>A0ABT2MFW1</accession>
<feature type="compositionally biased region" description="Basic and acidic residues" evidence="1">
    <location>
        <begin position="1"/>
        <end position="14"/>
    </location>
</feature>
<dbReference type="RefSeq" id="WP_260994919.1">
    <property type="nucleotide sequence ID" value="NZ_JAODWD010000005.1"/>
</dbReference>
<feature type="region of interest" description="Disordered" evidence="1">
    <location>
        <begin position="1"/>
        <end position="39"/>
    </location>
</feature>